<dbReference type="AlphaFoldDB" id="A0A511MCE5"/>
<evidence type="ECO:0000313" key="2">
    <source>
        <dbReference type="EMBL" id="GEM37436.1"/>
    </source>
</evidence>
<protein>
    <submittedName>
        <fullName evidence="2">Uncharacterized protein</fullName>
    </submittedName>
</protein>
<proteinExistence type="predicted"/>
<name>A0A511MCE5_9NOCA</name>
<organism evidence="2 3">
    <name type="scientific">Nocardia ninae NBRC 108245</name>
    <dbReference type="NCBI Taxonomy" id="1210091"/>
    <lineage>
        <taxon>Bacteria</taxon>
        <taxon>Bacillati</taxon>
        <taxon>Actinomycetota</taxon>
        <taxon>Actinomycetes</taxon>
        <taxon>Mycobacteriales</taxon>
        <taxon>Nocardiaceae</taxon>
        <taxon>Nocardia</taxon>
    </lineage>
</organism>
<accession>A0A511MCE5</accession>
<feature type="region of interest" description="Disordered" evidence="1">
    <location>
        <begin position="57"/>
        <end position="101"/>
    </location>
</feature>
<feature type="compositionally biased region" description="Low complexity" evidence="1">
    <location>
        <begin position="62"/>
        <end position="76"/>
    </location>
</feature>
<sequence length="101" mass="11341">MSAGFPTEADVADGWEIKELPEVGRVLAKWAYRRWMIVWWAEKEGRFQWQVQTDKKALDGGPSKTAAAAKSAAVARAKPKPKPKPRGNLSSLKERLTLDDY</sequence>
<reference evidence="2 3" key="1">
    <citation type="submission" date="2019-07" db="EMBL/GenBank/DDBJ databases">
        <title>Whole genome shotgun sequence of Nocardia ninae NBRC 108245.</title>
        <authorList>
            <person name="Hosoyama A."/>
            <person name="Uohara A."/>
            <person name="Ohji S."/>
            <person name="Ichikawa N."/>
        </authorList>
    </citation>
    <scope>NUCLEOTIDE SEQUENCE [LARGE SCALE GENOMIC DNA]</scope>
    <source>
        <strain evidence="2 3">NBRC 108245</strain>
    </source>
</reference>
<dbReference type="Proteomes" id="UP000321424">
    <property type="component" value="Unassembled WGS sequence"/>
</dbReference>
<gene>
    <name evidence="2" type="ORF">NN4_19550</name>
</gene>
<dbReference type="EMBL" id="BJXA01000009">
    <property type="protein sequence ID" value="GEM37436.1"/>
    <property type="molecule type" value="Genomic_DNA"/>
</dbReference>
<keyword evidence="3" id="KW-1185">Reference proteome</keyword>
<evidence type="ECO:0000313" key="3">
    <source>
        <dbReference type="Proteomes" id="UP000321424"/>
    </source>
</evidence>
<evidence type="ECO:0000256" key="1">
    <source>
        <dbReference type="SAM" id="MobiDB-lite"/>
    </source>
</evidence>
<feature type="compositionally biased region" description="Basic and acidic residues" evidence="1">
    <location>
        <begin position="92"/>
        <end position="101"/>
    </location>
</feature>
<comment type="caution">
    <text evidence="2">The sequence shown here is derived from an EMBL/GenBank/DDBJ whole genome shotgun (WGS) entry which is preliminary data.</text>
</comment>
<dbReference type="RefSeq" id="WP_147129577.1">
    <property type="nucleotide sequence ID" value="NZ_BJXA01000009.1"/>
</dbReference>